<dbReference type="RefSeq" id="WP_142642623.1">
    <property type="nucleotide sequence ID" value="NZ_VDGI01000011.1"/>
</dbReference>
<dbReference type="Proteomes" id="UP000316626">
    <property type="component" value="Unassembled WGS sequence"/>
</dbReference>
<proteinExistence type="predicted"/>
<sequence length="63" mass="7412">MEYFSIYPGQRIDAKGERACSEGCVKVIAKDIISDWVYENKYKEYFNLDKLDDQLNDLLENTI</sequence>
<name>A0A544TQJ0_9BACI</name>
<accession>A0A544TQJ0</accession>
<keyword evidence="2" id="KW-1185">Reference proteome</keyword>
<gene>
    <name evidence="1" type="ORF">FG384_10870</name>
</gene>
<evidence type="ECO:0000313" key="1">
    <source>
        <dbReference type="EMBL" id="TQR19713.1"/>
    </source>
</evidence>
<dbReference type="EMBL" id="VDGI01000011">
    <property type="protein sequence ID" value="TQR19713.1"/>
    <property type="molecule type" value="Genomic_DNA"/>
</dbReference>
<comment type="caution">
    <text evidence="1">The sequence shown here is derived from an EMBL/GenBank/DDBJ whole genome shotgun (WGS) entry which is preliminary data.</text>
</comment>
<protein>
    <submittedName>
        <fullName evidence="1">Uncharacterized protein</fullName>
    </submittedName>
</protein>
<dbReference type="AlphaFoldDB" id="A0A544TQJ0"/>
<evidence type="ECO:0000313" key="2">
    <source>
        <dbReference type="Proteomes" id="UP000316626"/>
    </source>
</evidence>
<reference evidence="1 2" key="1">
    <citation type="submission" date="2019-06" db="EMBL/GenBank/DDBJ databases">
        <title>Psychrobacillus vulpis sp. nov., a new species isolated from feces of a red fox that inhabits in The Tablas de Daimiel Natural Park, Albacete, Spain.</title>
        <authorList>
            <person name="Rodriguez M."/>
            <person name="Reina J.C."/>
            <person name="Bejar V."/>
            <person name="Llamas I."/>
        </authorList>
    </citation>
    <scope>NUCLEOTIDE SEQUENCE [LARGE SCALE GENOMIC DNA]</scope>
    <source>
        <strain evidence="1 2">Z8</strain>
    </source>
</reference>
<organism evidence="1 2">
    <name type="scientific">Psychrobacillus vulpis</name>
    <dbReference type="NCBI Taxonomy" id="2325572"/>
    <lineage>
        <taxon>Bacteria</taxon>
        <taxon>Bacillati</taxon>
        <taxon>Bacillota</taxon>
        <taxon>Bacilli</taxon>
        <taxon>Bacillales</taxon>
        <taxon>Bacillaceae</taxon>
        <taxon>Psychrobacillus</taxon>
    </lineage>
</organism>